<protein>
    <submittedName>
        <fullName evidence="2">Uncharacterized protein</fullName>
    </submittedName>
</protein>
<gene>
    <name evidence="2" type="ORF">IZO911_LOCUS5580</name>
    <name evidence="6" type="ORF">KXQ929_LOCUS934</name>
    <name evidence="4" type="ORF">OKA104_LOCUS1417</name>
    <name evidence="5" type="ORF">OXD698_LOCUS1350</name>
    <name evidence="3" type="ORF">VCS650_LOCUS6389</name>
</gene>
<proteinExistence type="predicted"/>
<evidence type="ECO:0000313" key="3">
    <source>
        <dbReference type="EMBL" id="CAF0845753.1"/>
    </source>
</evidence>
<evidence type="ECO:0000313" key="2">
    <source>
        <dbReference type="EMBL" id="CAF0776387.1"/>
    </source>
</evidence>
<evidence type="ECO:0000313" key="5">
    <source>
        <dbReference type="EMBL" id="CAF3501664.1"/>
    </source>
</evidence>
<evidence type="ECO:0000313" key="6">
    <source>
        <dbReference type="EMBL" id="CAF3516983.1"/>
    </source>
</evidence>
<accession>A0A813R7L8</accession>
<dbReference type="EMBL" id="CAJOAZ010000038">
    <property type="protein sequence ID" value="CAF3501664.1"/>
    <property type="molecule type" value="Genomic_DNA"/>
</dbReference>
<keyword evidence="1" id="KW-0732">Signal</keyword>
<reference evidence="2" key="1">
    <citation type="submission" date="2021-02" db="EMBL/GenBank/DDBJ databases">
        <authorList>
            <person name="Nowell W R."/>
        </authorList>
    </citation>
    <scope>NUCLEOTIDE SEQUENCE</scope>
</reference>
<evidence type="ECO:0000313" key="7">
    <source>
        <dbReference type="Proteomes" id="UP000663860"/>
    </source>
</evidence>
<organism evidence="2 7">
    <name type="scientific">Adineta steineri</name>
    <dbReference type="NCBI Taxonomy" id="433720"/>
    <lineage>
        <taxon>Eukaryota</taxon>
        <taxon>Metazoa</taxon>
        <taxon>Spiralia</taxon>
        <taxon>Gnathifera</taxon>
        <taxon>Rotifera</taxon>
        <taxon>Eurotatoria</taxon>
        <taxon>Bdelloidea</taxon>
        <taxon>Adinetida</taxon>
        <taxon>Adinetidae</taxon>
        <taxon>Adineta</taxon>
    </lineage>
</organism>
<evidence type="ECO:0000313" key="4">
    <source>
        <dbReference type="EMBL" id="CAF3499544.1"/>
    </source>
</evidence>
<dbReference type="Proteomes" id="UP000663844">
    <property type="component" value="Unassembled WGS sequence"/>
</dbReference>
<dbReference type="EMBL" id="CAJOAY010000034">
    <property type="protein sequence ID" value="CAF3499544.1"/>
    <property type="molecule type" value="Genomic_DNA"/>
</dbReference>
<feature type="signal peptide" evidence="1">
    <location>
        <begin position="1"/>
        <end position="22"/>
    </location>
</feature>
<dbReference type="Proteomes" id="UP000663891">
    <property type="component" value="Unassembled WGS sequence"/>
</dbReference>
<dbReference type="EMBL" id="CAJNOE010000033">
    <property type="protein sequence ID" value="CAF0776387.1"/>
    <property type="molecule type" value="Genomic_DNA"/>
</dbReference>
<feature type="chain" id="PRO_5036409232" evidence="1">
    <location>
        <begin position="23"/>
        <end position="90"/>
    </location>
</feature>
<sequence>MIINQFISFLFIILLISTGLNTDDIDSSDDDDDNSLMRLRRQVKKFAYADPCEIECVTKQIRTKIPIKILAKKCKDQCKDTKNFKPAIYY</sequence>
<name>A0A813R7L8_9BILA</name>
<dbReference type="Proteomes" id="UP000663868">
    <property type="component" value="Unassembled WGS sequence"/>
</dbReference>
<evidence type="ECO:0000256" key="1">
    <source>
        <dbReference type="SAM" id="SignalP"/>
    </source>
</evidence>
<dbReference type="Proteomes" id="UP000663881">
    <property type="component" value="Unassembled WGS sequence"/>
</dbReference>
<comment type="caution">
    <text evidence="2">The sequence shown here is derived from an EMBL/GenBank/DDBJ whole genome shotgun (WGS) entry which is preliminary data.</text>
</comment>
<dbReference type="AlphaFoldDB" id="A0A813R7L8"/>
<dbReference type="EMBL" id="CAJNON010000039">
    <property type="protein sequence ID" value="CAF0845753.1"/>
    <property type="molecule type" value="Genomic_DNA"/>
</dbReference>
<dbReference type="EMBL" id="CAJOBB010000024">
    <property type="protein sequence ID" value="CAF3516983.1"/>
    <property type="molecule type" value="Genomic_DNA"/>
</dbReference>
<dbReference type="Proteomes" id="UP000663860">
    <property type="component" value="Unassembled WGS sequence"/>
</dbReference>
<dbReference type="OrthoDB" id="10006776at2759"/>